<evidence type="ECO:0000256" key="3">
    <source>
        <dbReference type="ARBA" id="ARBA00022737"/>
    </source>
</evidence>
<reference evidence="8" key="2">
    <citation type="submission" date="2025-09" db="UniProtKB">
        <authorList>
            <consortium name="Ensembl"/>
        </authorList>
    </citation>
    <scope>IDENTIFICATION</scope>
</reference>
<comment type="similarity">
    <text evidence="1">Belongs to the interleukin-1 receptor family.</text>
</comment>
<evidence type="ECO:0000313" key="8">
    <source>
        <dbReference type="Ensembl" id="ENSSPUP00000007324.1"/>
    </source>
</evidence>
<reference evidence="8" key="1">
    <citation type="submission" date="2025-08" db="UniProtKB">
        <authorList>
            <consortium name="Ensembl"/>
        </authorList>
    </citation>
    <scope>IDENTIFICATION</scope>
</reference>
<dbReference type="PANTHER" id="PTHR11890">
    <property type="entry name" value="INTERLEUKIN-1 RECEPTOR FAMILY MEMBER"/>
    <property type="match status" value="1"/>
</dbReference>
<organism evidence="8 9">
    <name type="scientific">Sphenodon punctatus</name>
    <name type="common">Tuatara</name>
    <name type="synonym">Hatteria punctata</name>
    <dbReference type="NCBI Taxonomy" id="8508"/>
    <lineage>
        <taxon>Eukaryota</taxon>
        <taxon>Metazoa</taxon>
        <taxon>Chordata</taxon>
        <taxon>Craniata</taxon>
        <taxon>Vertebrata</taxon>
        <taxon>Euteleostomi</taxon>
        <taxon>Lepidosauria</taxon>
        <taxon>Sphenodontia</taxon>
        <taxon>Sphenodontidae</taxon>
        <taxon>Sphenodon</taxon>
    </lineage>
</organism>
<dbReference type="Ensembl" id="ENSSPUT00000007805.1">
    <property type="protein sequence ID" value="ENSSPUP00000007324.1"/>
    <property type="gene ID" value="ENSSPUG00000005663.1"/>
</dbReference>
<accession>A0A8D0GM98</accession>
<dbReference type="AlphaFoldDB" id="A0A8D0GM98"/>
<keyword evidence="9" id="KW-1185">Reference proteome</keyword>
<evidence type="ECO:0000256" key="4">
    <source>
        <dbReference type="ARBA" id="ARBA00023157"/>
    </source>
</evidence>
<proteinExistence type="inferred from homology"/>
<evidence type="ECO:0000313" key="9">
    <source>
        <dbReference type="Proteomes" id="UP000694392"/>
    </source>
</evidence>
<dbReference type="Proteomes" id="UP000694392">
    <property type="component" value="Unplaced"/>
</dbReference>
<keyword evidence="5" id="KW-0325">Glycoprotein</keyword>
<evidence type="ECO:0000259" key="7">
    <source>
        <dbReference type="PROSITE" id="PS50835"/>
    </source>
</evidence>
<evidence type="ECO:0000256" key="1">
    <source>
        <dbReference type="ARBA" id="ARBA00009752"/>
    </source>
</evidence>
<evidence type="ECO:0000256" key="6">
    <source>
        <dbReference type="ARBA" id="ARBA00023319"/>
    </source>
</evidence>
<dbReference type="InterPro" id="IPR036179">
    <property type="entry name" value="Ig-like_dom_sf"/>
</dbReference>
<keyword evidence="2" id="KW-0732">Signal</keyword>
<keyword evidence="4" id="KW-1015">Disulfide bond</keyword>
<sequence length="290" mass="34012">MLNLEHMDYNLTWYKTGNQTSVSKDQHSRIYQYKNFIWFLPATLEDSGSYECVVRNLTSCSKIYLTLTVFKNKAGICFNEKFAIHQKILTALSPKIVCPYLDYFRDQKNKLPIVWYKDCKLIEDKRFLSSHNYLVITNATMHDQGNYTCKTLYNHKGKQHNISRDISLTVTVSPPNIPPEIFYPRNNSVEVEVGSRVIVDCNVLGAEACQVFWKVNDTYIDLNYEGRVFEEEIYEEEISFEGRLFCKVRLNISEFQMGGYMMLMSCIQKPVEQVRTTPWITLFYKYCPKS</sequence>
<name>A0A8D0GM98_SPHPU</name>
<keyword evidence="6" id="KW-0393">Immunoglobulin domain</keyword>
<dbReference type="GO" id="GO:0004908">
    <property type="term" value="F:interleukin-1 receptor activity"/>
    <property type="evidence" value="ECO:0007669"/>
    <property type="project" value="InterPro"/>
</dbReference>
<evidence type="ECO:0000256" key="5">
    <source>
        <dbReference type="ARBA" id="ARBA00023180"/>
    </source>
</evidence>
<feature type="domain" description="Ig-like" evidence="7">
    <location>
        <begin position="179"/>
        <end position="248"/>
    </location>
</feature>
<feature type="domain" description="Ig-like" evidence="7">
    <location>
        <begin position="96"/>
        <end position="167"/>
    </location>
</feature>
<dbReference type="InterPro" id="IPR007110">
    <property type="entry name" value="Ig-like_dom"/>
</dbReference>
<dbReference type="FunFam" id="2.60.40.10:FF:000188">
    <property type="entry name" value="Interleukin-1 receptor accessory protein-like 1"/>
    <property type="match status" value="1"/>
</dbReference>
<dbReference type="PANTHER" id="PTHR11890:SF26">
    <property type="entry name" value="INTERLEUKIN-1 RECEPTOR TYPE 1"/>
    <property type="match status" value="1"/>
</dbReference>
<dbReference type="InterPro" id="IPR015621">
    <property type="entry name" value="IL-1_rcpt_fam"/>
</dbReference>
<dbReference type="Pfam" id="PF13895">
    <property type="entry name" value="Ig_2"/>
    <property type="match status" value="1"/>
</dbReference>
<feature type="domain" description="Ig-like" evidence="7">
    <location>
        <begin position="1"/>
        <end position="68"/>
    </location>
</feature>
<dbReference type="OMA" id="MHNTRAT"/>
<dbReference type="GO" id="GO:0050727">
    <property type="term" value="P:regulation of inflammatory response"/>
    <property type="evidence" value="ECO:0007669"/>
    <property type="project" value="TreeGrafter"/>
</dbReference>
<dbReference type="GeneTree" id="ENSGT01090000259985"/>
<dbReference type="InterPro" id="IPR013783">
    <property type="entry name" value="Ig-like_fold"/>
</dbReference>
<dbReference type="Gene3D" id="2.60.40.10">
    <property type="entry name" value="Immunoglobulins"/>
    <property type="match status" value="3"/>
</dbReference>
<dbReference type="CDD" id="cd05757">
    <property type="entry name" value="Ig2_IL1R-like"/>
    <property type="match status" value="1"/>
</dbReference>
<dbReference type="PRINTS" id="PR01536">
    <property type="entry name" value="INTRLKN1R12F"/>
</dbReference>
<evidence type="ECO:0000256" key="2">
    <source>
        <dbReference type="ARBA" id="ARBA00022729"/>
    </source>
</evidence>
<dbReference type="PROSITE" id="PS50835">
    <property type="entry name" value="IG_LIKE"/>
    <property type="match status" value="3"/>
</dbReference>
<dbReference type="SUPFAM" id="SSF48726">
    <property type="entry name" value="Immunoglobulin"/>
    <property type="match status" value="3"/>
</dbReference>
<protein>
    <recommendedName>
        <fullName evidence="7">Ig-like domain-containing protein</fullName>
    </recommendedName>
</protein>
<keyword evidence="3" id="KW-0677">Repeat</keyword>
<dbReference type="InterPro" id="IPR004074">
    <property type="entry name" value="IL-1_rcpt_I/II-typ"/>
</dbReference>